<name>A0A8J5JHC7_HOMAM</name>
<sequence>MLPPETKLTRHCESCGVSPEDCLKKLGLHSDHVGLLSPSPKSERLLHFFRNIQPVPPRPHPCHTPIGSDPHLEKSHQEAPRPQSRSLTTSPTHSEDDSRKPRLNTF</sequence>
<organism evidence="2 3">
    <name type="scientific">Homarus americanus</name>
    <name type="common">American lobster</name>
    <dbReference type="NCBI Taxonomy" id="6706"/>
    <lineage>
        <taxon>Eukaryota</taxon>
        <taxon>Metazoa</taxon>
        <taxon>Ecdysozoa</taxon>
        <taxon>Arthropoda</taxon>
        <taxon>Crustacea</taxon>
        <taxon>Multicrustacea</taxon>
        <taxon>Malacostraca</taxon>
        <taxon>Eumalacostraca</taxon>
        <taxon>Eucarida</taxon>
        <taxon>Decapoda</taxon>
        <taxon>Pleocyemata</taxon>
        <taxon>Astacidea</taxon>
        <taxon>Nephropoidea</taxon>
        <taxon>Nephropidae</taxon>
        <taxon>Homarus</taxon>
    </lineage>
</organism>
<feature type="compositionally biased region" description="Polar residues" evidence="1">
    <location>
        <begin position="83"/>
        <end position="92"/>
    </location>
</feature>
<gene>
    <name evidence="2" type="ORF">Hamer_G023012</name>
</gene>
<protein>
    <submittedName>
        <fullName evidence="2">Uncharacterized protein</fullName>
    </submittedName>
</protein>
<keyword evidence="3" id="KW-1185">Reference proteome</keyword>
<dbReference type="EMBL" id="JAHLQT010037885">
    <property type="protein sequence ID" value="KAG7157231.1"/>
    <property type="molecule type" value="Genomic_DNA"/>
</dbReference>
<feature type="compositionally biased region" description="Basic and acidic residues" evidence="1">
    <location>
        <begin position="70"/>
        <end position="79"/>
    </location>
</feature>
<evidence type="ECO:0000256" key="1">
    <source>
        <dbReference type="SAM" id="MobiDB-lite"/>
    </source>
</evidence>
<evidence type="ECO:0000313" key="3">
    <source>
        <dbReference type="Proteomes" id="UP000747542"/>
    </source>
</evidence>
<reference evidence="2" key="1">
    <citation type="journal article" date="2021" name="Sci. Adv.">
        <title>The American lobster genome reveals insights on longevity, neural, and immune adaptations.</title>
        <authorList>
            <person name="Polinski J.M."/>
            <person name="Zimin A.V."/>
            <person name="Clark K.F."/>
            <person name="Kohn A.B."/>
            <person name="Sadowski N."/>
            <person name="Timp W."/>
            <person name="Ptitsyn A."/>
            <person name="Khanna P."/>
            <person name="Romanova D.Y."/>
            <person name="Williams P."/>
            <person name="Greenwood S.J."/>
            <person name="Moroz L.L."/>
            <person name="Walt D.R."/>
            <person name="Bodnar A.G."/>
        </authorList>
    </citation>
    <scope>NUCLEOTIDE SEQUENCE</scope>
    <source>
        <strain evidence="2">GMGI-L3</strain>
    </source>
</reference>
<dbReference type="AlphaFoldDB" id="A0A8J5JHC7"/>
<dbReference type="Proteomes" id="UP000747542">
    <property type="component" value="Unassembled WGS sequence"/>
</dbReference>
<comment type="caution">
    <text evidence="2">The sequence shown here is derived from an EMBL/GenBank/DDBJ whole genome shotgun (WGS) entry which is preliminary data.</text>
</comment>
<proteinExistence type="predicted"/>
<feature type="region of interest" description="Disordered" evidence="1">
    <location>
        <begin position="52"/>
        <end position="106"/>
    </location>
</feature>
<evidence type="ECO:0000313" key="2">
    <source>
        <dbReference type="EMBL" id="KAG7157231.1"/>
    </source>
</evidence>
<accession>A0A8J5JHC7</accession>